<comment type="caution">
    <text evidence="1">The sequence shown here is derived from an EMBL/GenBank/DDBJ whole genome shotgun (WGS) entry which is preliminary data.</text>
</comment>
<evidence type="ECO:0000313" key="2">
    <source>
        <dbReference type="Proteomes" id="UP000607559"/>
    </source>
</evidence>
<reference evidence="1" key="2">
    <citation type="submission" date="2020-09" db="EMBL/GenBank/DDBJ databases">
        <authorList>
            <person name="Sun Q."/>
            <person name="Zhou Y."/>
        </authorList>
    </citation>
    <scope>NUCLEOTIDE SEQUENCE</scope>
    <source>
        <strain evidence="1">CGMCC 1.15448</strain>
    </source>
</reference>
<reference evidence="1" key="1">
    <citation type="journal article" date="2014" name="Int. J. Syst. Evol. Microbiol.">
        <title>Complete genome sequence of Corynebacterium casei LMG S-19264T (=DSM 44701T), isolated from a smear-ripened cheese.</title>
        <authorList>
            <consortium name="US DOE Joint Genome Institute (JGI-PGF)"/>
            <person name="Walter F."/>
            <person name="Albersmeier A."/>
            <person name="Kalinowski J."/>
            <person name="Ruckert C."/>
        </authorList>
    </citation>
    <scope>NUCLEOTIDE SEQUENCE</scope>
    <source>
        <strain evidence="1">CGMCC 1.15448</strain>
    </source>
</reference>
<dbReference type="Proteomes" id="UP000607559">
    <property type="component" value="Unassembled WGS sequence"/>
</dbReference>
<dbReference type="AlphaFoldDB" id="A0A8J2XTQ9"/>
<accession>A0A8J2XTQ9</accession>
<proteinExistence type="predicted"/>
<protein>
    <submittedName>
        <fullName evidence="1">Uncharacterized protein</fullName>
    </submittedName>
</protein>
<dbReference type="EMBL" id="BMJC01000003">
    <property type="protein sequence ID" value="GGB05510.1"/>
    <property type="molecule type" value="Genomic_DNA"/>
</dbReference>
<organism evidence="1 2">
    <name type="scientific">Puia dinghuensis</name>
    <dbReference type="NCBI Taxonomy" id="1792502"/>
    <lineage>
        <taxon>Bacteria</taxon>
        <taxon>Pseudomonadati</taxon>
        <taxon>Bacteroidota</taxon>
        <taxon>Chitinophagia</taxon>
        <taxon>Chitinophagales</taxon>
        <taxon>Chitinophagaceae</taxon>
        <taxon>Puia</taxon>
    </lineage>
</organism>
<keyword evidence="2" id="KW-1185">Reference proteome</keyword>
<evidence type="ECO:0000313" key="1">
    <source>
        <dbReference type="EMBL" id="GGB05510.1"/>
    </source>
</evidence>
<name>A0A8J2XTQ9_9BACT</name>
<sequence>MQNNNTGLPLISFSTDIYDNFSKRIGVLDKKYGAHAIRFYGVVKFINQLQESRDKHVPIDKVGDFDHAYKTALCHLLEDFYFSTAFDSSFTHYKIDTLRRGDEQEDSEIKHWGKDVHWGKDTRERHKIVSQEKTLLPVTPV</sequence>
<gene>
    <name evidence="1" type="ORF">GCM10011511_31080</name>
</gene>